<dbReference type="Proteomes" id="UP001290861">
    <property type="component" value="Unassembled WGS sequence"/>
</dbReference>
<evidence type="ECO:0000313" key="2">
    <source>
        <dbReference type="EMBL" id="MDZ8117637.1"/>
    </source>
</evidence>
<organism evidence="2 3">
    <name type="scientific">Pontiella agarivorans</name>
    <dbReference type="NCBI Taxonomy" id="3038953"/>
    <lineage>
        <taxon>Bacteria</taxon>
        <taxon>Pseudomonadati</taxon>
        <taxon>Kiritimatiellota</taxon>
        <taxon>Kiritimatiellia</taxon>
        <taxon>Kiritimatiellales</taxon>
        <taxon>Pontiellaceae</taxon>
        <taxon>Pontiella</taxon>
    </lineage>
</organism>
<dbReference type="SUPFAM" id="SSF53474">
    <property type="entry name" value="alpha/beta-Hydrolases"/>
    <property type="match status" value="1"/>
</dbReference>
<sequence length="423" mass="46594">MKKLLFIAAVFLAGISAASPRLQVGAFEEERARATRLDGVKLLRMELAPKRDSFASVLIHPPEDPWDFSGYRRIVSEFTNIGDVPVTVAFWAVGRPGWDAAVGTVKLAPGERAPCSIDLAQRWPGGRVPKVDSGHIEYLRVSFVRPAAGTVVEMEDIRLEGNSQPLIYPEGYKRLEVPAMVNAPPAPGLRVKHQLKVFREKEAYHALYLPPGWTPGKRYPVIVEYSGNRWLNPPCHSPGRPESGRMGFGMSEGKGFIWVNAPFVNRDGSLALNGWGDADVTADYAVDLVKMLCADFGGDPDNVILTGFSRGAVACGYIGLRNDKISSLWKAFHPCQHYDGDGVHGATFESALNERMPRLNGRPTFHTDNGRHAELHDLFEQTGQPVTFAESGIGAHTDSMLLENRPSTLELRAWLKRITAAEK</sequence>
<keyword evidence="1" id="KW-0732">Signal</keyword>
<gene>
    <name evidence="2" type="ORF">P9H32_03280</name>
</gene>
<feature type="signal peptide" evidence="1">
    <location>
        <begin position="1"/>
        <end position="18"/>
    </location>
</feature>
<dbReference type="Gene3D" id="3.40.50.1820">
    <property type="entry name" value="alpha/beta hydrolase"/>
    <property type="match status" value="1"/>
</dbReference>
<proteinExistence type="predicted"/>
<evidence type="ECO:0000256" key="1">
    <source>
        <dbReference type="SAM" id="SignalP"/>
    </source>
</evidence>
<evidence type="ECO:0008006" key="4">
    <source>
        <dbReference type="Google" id="ProtNLM"/>
    </source>
</evidence>
<dbReference type="EMBL" id="JARVCO010000002">
    <property type="protein sequence ID" value="MDZ8117637.1"/>
    <property type="molecule type" value="Genomic_DNA"/>
</dbReference>
<dbReference type="RefSeq" id="WP_322607437.1">
    <property type="nucleotide sequence ID" value="NZ_JARVCO010000002.1"/>
</dbReference>
<comment type="caution">
    <text evidence="2">The sequence shown here is derived from an EMBL/GenBank/DDBJ whole genome shotgun (WGS) entry which is preliminary data.</text>
</comment>
<evidence type="ECO:0000313" key="3">
    <source>
        <dbReference type="Proteomes" id="UP001290861"/>
    </source>
</evidence>
<reference evidence="2 3" key="1">
    <citation type="journal article" date="2024" name="Appl. Environ. Microbiol.">
        <title>Pontiella agarivorans sp. nov., a novel marine anaerobic bacterium capable of degrading macroalgal polysaccharides and fixing nitrogen.</title>
        <authorList>
            <person name="Liu N."/>
            <person name="Kivenson V."/>
            <person name="Peng X."/>
            <person name="Cui Z."/>
            <person name="Lankiewicz T.S."/>
            <person name="Gosselin K.M."/>
            <person name="English C.J."/>
            <person name="Blair E.M."/>
            <person name="O'Malley M.A."/>
            <person name="Valentine D.L."/>
        </authorList>
    </citation>
    <scope>NUCLEOTIDE SEQUENCE [LARGE SCALE GENOMIC DNA]</scope>
    <source>
        <strain evidence="2 3">NLcol2</strain>
    </source>
</reference>
<keyword evidence="3" id="KW-1185">Reference proteome</keyword>
<protein>
    <recommendedName>
        <fullName evidence="4">Peptidase S9 prolyl oligopeptidase catalytic domain-containing protein</fullName>
    </recommendedName>
</protein>
<dbReference type="InterPro" id="IPR029058">
    <property type="entry name" value="AB_hydrolase_fold"/>
</dbReference>
<accession>A0ABU5MU07</accession>
<feature type="chain" id="PRO_5047337774" description="Peptidase S9 prolyl oligopeptidase catalytic domain-containing protein" evidence="1">
    <location>
        <begin position="19"/>
        <end position="423"/>
    </location>
</feature>
<name>A0ABU5MU07_9BACT</name>